<keyword evidence="17" id="KW-0175">Coiled coil</keyword>
<proteinExistence type="inferred from homology"/>
<comment type="similarity">
    <text evidence="5">Belongs to the type II topoisomerase family.</text>
</comment>
<comment type="catalytic activity">
    <reaction evidence="1 16">
        <text>ATP-dependent breakage, passage and rejoining of double-stranded DNA.</text>
        <dbReference type="EC" id="5.6.2.2"/>
    </reaction>
</comment>
<dbReference type="GO" id="GO:0046872">
    <property type="term" value="F:metal ion binding"/>
    <property type="evidence" value="ECO:0007669"/>
    <property type="project" value="UniProtKB-KW"/>
</dbReference>
<keyword evidence="9" id="KW-0547">Nucleotide-binding</keyword>
<dbReference type="PANTHER" id="PTHR10169:SF38">
    <property type="entry name" value="DNA TOPOISOMERASE 2"/>
    <property type="match status" value="1"/>
</dbReference>
<dbReference type="PANTHER" id="PTHR10169">
    <property type="entry name" value="DNA TOPOISOMERASE/GYRASE"/>
    <property type="match status" value="1"/>
</dbReference>
<keyword evidence="11" id="KW-0460">Magnesium</keyword>
<sequence length="1203" mass="138277">MSKKGQRLNPFEHALIRPDIYIGSAKTVNSKVWIYDDESSSASFQRIRYNPGLFNIVREILSNAIDNVWRSKEESPDTPVKKIEIVIDSESGEIGVWNDGSCISVHQEEYSYTDQRTGKEYTEELYPAEIFFGYMFAGTNYDDEQIRKTSGRNGMGAKATNVFSKKFIVECSNPEDKKRFRQVYSKNGTKRDDPEITTYRNKTGYTLVKFTPDYKYFKYPHSEKYGIDDNFIALLKLYAYEVAMITGVLVKFTIGDKSENIKVNSLEKYVRLFVPDISNKLTSLVAPNGDECVVVECDALDMDQLENVNQISFVNGIRTKSGGLHIDEWRDNIFSALVRSFNSRKPKRGEKTQLKTSAKELYPYLQLFIRVEVNRPGFDSQTKDQLTEIFDEKSCSVKYRVYNARSKNEKDEWTRTLELAIQRMLKWNFVFLLEEKLLAKTDRSLARKEGGGGRRLTGFGDKLSDANNAGRKERLQCTLYITEGDSAKGFATSGIGSISGGRDYYGAFAIRGKFLNVQNASTRVINKNEEVVALKKILGLRYGVDYSDDDNFKTLRYGKVCILADADDDGIHIRGLLLNYFYTAFPSLVEREFVDSFSTAVVTITSKLRGESLKFYSNPEFMKWCDAKHNNKIKKFNAEYFKGLGSIKPEDTPDYFEKPKIVTYFLEGDEDDYMNLGFNNKSSDLRKEWITRDDSAKEENFIYNGQLGLSTFVDQQLIIYHKMALRRALPSVWDGFKESQRKILFAILHKNYGKPNILSRVAGAVGDITLYHHGETSLHDTITGMAQGFVGKNNIPLLVNAGNFGSRDTGGKDAASARYTATMTEKIVRVLFPVYDDPLLEKLAENDVPIEYKYFMPILPMILVNGAKGVATGYSTDIPNYNPLEIVKWIEVWLNCEEDVDQLSGLAPWYRGFTGEIELIQKSKGVPTGWISKGILEEDSSAAGQWKGWWHIRELPIGMWNTPFKAWLEYLETGIAPKNELWKRNEIKSLSDIKEYHEGGHVHFAIKPTKDFIPDMDTPGNLKNMQKPRSLRNMVAIDENNYPHRYESPEEILKFFCPKRLHFYQLRKDYLLKILNRELMIASNRYRFVKAVKDKKLDLHKKKDELYEIMGNEIWHFEKVTSGKSPNPGYDYLLSMPLISMTVEKLAKLKSEIEKYQSEMLVLKAKTGKDLWIEDLQKFKDEYPKYLKTRVEAPPKKKRRGNK</sequence>
<dbReference type="InterPro" id="IPR013760">
    <property type="entry name" value="Topo_IIA-like_dom_sf"/>
</dbReference>
<dbReference type="InterPro" id="IPR031660">
    <property type="entry name" value="TOPRIM_C"/>
</dbReference>
<dbReference type="PROSITE" id="PS52040">
    <property type="entry name" value="TOPO_IIA"/>
    <property type="match status" value="1"/>
</dbReference>
<name>A0A481YTB8_9VIRU</name>
<dbReference type="Gene3D" id="3.30.1490.30">
    <property type="match status" value="1"/>
</dbReference>
<dbReference type="Gene3D" id="3.30.565.10">
    <property type="entry name" value="Histidine kinase-like ATPase, C-terminal domain"/>
    <property type="match status" value="1"/>
</dbReference>
<dbReference type="GO" id="GO:0005524">
    <property type="term" value="F:ATP binding"/>
    <property type="evidence" value="ECO:0007669"/>
    <property type="project" value="UniProtKB-KW"/>
</dbReference>
<comment type="cofactor">
    <cofactor evidence="4">
        <name>Mg(2+)</name>
        <dbReference type="ChEBI" id="CHEBI:18420"/>
    </cofactor>
</comment>
<dbReference type="InterPro" id="IPR036890">
    <property type="entry name" value="HATPase_C_sf"/>
</dbReference>
<evidence type="ECO:0000256" key="3">
    <source>
        <dbReference type="ARBA" id="ARBA00001936"/>
    </source>
</evidence>
<evidence type="ECO:0000256" key="10">
    <source>
        <dbReference type="ARBA" id="ARBA00022840"/>
    </source>
</evidence>
<dbReference type="InterPro" id="IPR001241">
    <property type="entry name" value="Topo_IIA"/>
</dbReference>
<protein>
    <recommendedName>
        <fullName evidence="7">DNA topoisomerase 2</fullName>
        <ecNumber evidence="6">5.6.2.2</ecNumber>
    </recommendedName>
    <alternativeName>
        <fullName evidence="15">DNA topoisomerase II</fullName>
    </alternativeName>
</protein>
<dbReference type="InterPro" id="IPR020568">
    <property type="entry name" value="Ribosomal_Su5_D2-typ_SF"/>
</dbReference>
<dbReference type="InterPro" id="IPR013757">
    <property type="entry name" value="Topo_IIA_A_a_sf"/>
</dbReference>
<keyword evidence="14 16" id="KW-0413">Isomerase</keyword>
<dbReference type="EC" id="5.6.2.2" evidence="6"/>
<dbReference type="Gene3D" id="3.30.230.10">
    <property type="match status" value="1"/>
</dbReference>
<keyword evidence="8" id="KW-0479">Metal-binding</keyword>
<dbReference type="Pfam" id="PF16898">
    <property type="entry name" value="TOPRIM_C"/>
    <property type="match status" value="1"/>
</dbReference>
<evidence type="ECO:0000256" key="15">
    <source>
        <dbReference type="ARBA" id="ARBA00031138"/>
    </source>
</evidence>
<dbReference type="InterPro" id="IPR013506">
    <property type="entry name" value="Topo_IIA_bsu_dom2"/>
</dbReference>
<dbReference type="SUPFAM" id="SSF55874">
    <property type="entry name" value="ATPase domain of HSP90 chaperone/DNA topoisomerase II/histidine kinase"/>
    <property type="match status" value="1"/>
</dbReference>
<dbReference type="InterPro" id="IPR002205">
    <property type="entry name" value="Topo_IIA_dom_A"/>
</dbReference>
<dbReference type="InterPro" id="IPR001154">
    <property type="entry name" value="TopoII_euk"/>
</dbReference>
<feature type="domain" description="Topo IIA-type catalytic" evidence="18">
    <location>
        <begin position="729"/>
        <end position="1176"/>
    </location>
</feature>
<dbReference type="Gene3D" id="1.10.268.10">
    <property type="entry name" value="Topoisomerase, domain 3"/>
    <property type="match status" value="1"/>
</dbReference>
<comment type="cofactor">
    <cofactor evidence="3">
        <name>Mn(2+)</name>
        <dbReference type="ChEBI" id="CHEBI:29035"/>
    </cofactor>
</comment>
<dbReference type="InterPro" id="IPR013759">
    <property type="entry name" value="Topo_IIA_B_C"/>
</dbReference>
<dbReference type="GO" id="GO:0003677">
    <property type="term" value="F:DNA binding"/>
    <property type="evidence" value="ECO:0007669"/>
    <property type="project" value="UniProtKB-UniRule"/>
</dbReference>
<comment type="cofactor">
    <cofactor evidence="2">
        <name>Ca(2+)</name>
        <dbReference type="ChEBI" id="CHEBI:29108"/>
    </cofactor>
</comment>
<evidence type="ECO:0000256" key="7">
    <source>
        <dbReference type="ARBA" id="ARBA00019635"/>
    </source>
</evidence>
<keyword evidence="12 16" id="KW-0799">Topoisomerase</keyword>
<dbReference type="Gene3D" id="3.40.50.670">
    <property type="match status" value="1"/>
</dbReference>
<dbReference type="Gene3D" id="3.30.1360.40">
    <property type="match status" value="1"/>
</dbReference>
<dbReference type="InterPro" id="IPR006171">
    <property type="entry name" value="TOPRIM_dom"/>
</dbReference>
<keyword evidence="10" id="KW-0067">ATP-binding</keyword>
<dbReference type="SMART" id="SM00434">
    <property type="entry name" value="TOP4c"/>
    <property type="match status" value="1"/>
</dbReference>
<evidence type="ECO:0000256" key="4">
    <source>
        <dbReference type="ARBA" id="ARBA00001946"/>
    </source>
</evidence>
<dbReference type="GO" id="GO:0006265">
    <property type="term" value="P:DNA topological change"/>
    <property type="evidence" value="ECO:0007669"/>
    <property type="project" value="UniProtKB-UniRule"/>
</dbReference>
<dbReference type="PROSITE" id="PS00177">
    <property type="entry name" value="TOPOISOMERASE_II"/>
    <property type="match status" value="1"/>
</dbReference>
<dbReference type="SUPFAM" id="SSF56719">
    <property type="entry name" value="Type II DNA topoisomerase"/>
    <property type="match status" value="1"/>
</dbReference>
<dbReference type="SUPFAM" id="SSF54211">
    <property type="entry name" value="Ribosomal protein S5 domain 2-like"/>
    <property type="match status" value="1"/>
</dbReference>
<dbReference type="FunFam" id="3.40.50.670:FF:000001">
    <property type="entry name" value="DNA topoisomerase 2"/>
    <property type="match status" value="1"/>
</dbReference>
<evidence type="ECO:0000256" key="9">
    <source>
        <dbReference type="ARBA" id="ARBA00022741"/>
    </source>
</evidence>
<evidence type="ECO:0000256" key="2">
    <source>
        <dbReference type="ARBA" id="ARBA00001913"/>
    </source>
</evidence>
<dbReference type="Pfam" id="PF00204">
    <property type="entry name" value="DNA_gyraseB"/>
    <property type="match status" value="1"/>
</dbReference>
<dbReference type="InterPro" id="IPR014721">
    <property type="entry name" value="Ribsml_uS5_D2-typ_fold_subgr"/>
</dbReference>
<accession>A0A481YTB8</accession>
<dbReference type="Pfam" id="PF00521">
    <property type="entry name" value="DNA_topoisoIV"/>
    <property type="match status" value="1"/>
</dbReference>
<dbReference type="InterPro" id="IPR050634">
    <property type="entry name" value="DNA_Topoisomerase_II"/>
</dbReference>
<evidence type="ECO:0000256" key="8">
    <source>
        <dbReference type="ARBA" id="ARBA00022723"/>
    </source>
</evidence>
<dbReference type="InterPro" id="IPR018522">
    <property type="entry name" value="TopoIIA_CS"/>
</dbReference>
<evidence type="ECO:0000256" key="13">
    <source>
        <dbReference type="ARBA" id="ARBA00023125"/>
    </source>
</evidence>
<dbReference type="Gene3D" id="3.90.199.10">
    <property type="entry name" value="Topoisomerase II, domain 5"/>
    <property type="match status" value="1"/>
</dbReference>
<dbReference type="InterPro" id="IPR013758">
    <property type="entry name" value="Topo_IIA_A/C_ab"/>
</dbReference>
<evidence type="ECO:0000256" key="12">
    <source>
        <dbReference type="ARBA" id="ARBA00023029"/>
    </source>
</evidence>
<dbReference type="Pfam" id="PF01751">
    <property type="entry name" value="Toprim"/>
    <property type="match status" value="1"/>
</dbReference>
<dbReference type="PRINTS" id="PR01158">
    <property type="entry name" value="TOPISMRASEII"/>
</dbReference>
<evidence type="ECO:0000256" key="17">
    <source>
        <dbReference type="SAM" id="Coils"/>
    </source>
</evidence>
<feature type="coiled-coil region" evidence="17">
    <location>
        <begin position="1139"/>
        <end position="1166"/>
    </location>
</feature>
<dbReference type="EMBL" id="MK500334">
    <property type="protein sequence ID" value="QBK86488.1"/>
    <property type="molecule type" value="Genomic_DNA"/>
</dbReference>
<gene>
    <name evidence="19" type="ORF">LCMAC102_02830</name>
</gene>
<evidence type="ECO:0000256" key="11">
    <source>
        <dbReference type="ARBA" id="ARBA00022842"/>
    </source>
</evidence>
<dbReference type="GO" id="GO:0000819">
    <property type="term" value="P:sister chromatid segregation"/>
    <property type="evidence" value="ECO:0007669"/>
    <property type="project" value="TreeGrafter"/>
</dbReference>
<evidence type="ECO:0000259" key="18">
    <source>
        <dbReference type="PROSITE" id="PS52040"/>
    </source>
</evidence>
<keyword evidence="13 16" id="KW-0238">DNA-binding</keyword>
<feature type="active site" description="O-(5'-phospho-DNA)-tyrosine intermediate" evidence="16">
    <location>
        <position position="819"/>
    </location>
</feature>
<evidence type="ECO:0000256" key="5">
    <source>
        <dbReference type="ARBA" id="ARBA00011080"/>
    </source>
</evidence>
<evidence type="ECO:0000256" key="1">
    <source>
        <dbReference type="ARBA" id="ARBA00000185"/>
    </source>
</evidence>
<reference evidence="19" key="1">
    <citation type="journal article" date="2019" name="MBio">
        <title>Virus Genomes from Deep Sea Sediments Expand the Ocean Megavirome and Support Independent Origins of Viral Gigantism.</title>
        <authorList>
            <person name="Backstrom D."/>
            <person name="Yutin N."/>
            <person name="Jorgensen S.L."/>
            <person name="Dharamshi J."/>
            <person name="Homa F."/>
            <person name="Zaremba-Niedwiedzka K."/>
            <person name="Spang A."/>
            <person name="Wolf Y.I."/>
            <person name="Koonin E.V."/>
            <person name="Ettema T.J."/>
        </authorList>
    </citation>
    <scope>NUCLEOTIDE SEQUENCE</scope>
</reference>
<evidence type="ECO:0000313" key="19">
    <source>
        <dbReference type="EMBL" id="QBK86488.1"/>
    </source>
</evidence>
<evidence type="ECO:0000256" key="6">
    <source>
        <dbReference type="ARBA" id="ARBA00012895"/>
    </source>
</evidence>
<organism evidence="19">
    <name type="scientific">Marseillevirus LCMAC102</name>
    <dbReference type="NCBI Taxonomy" id="2506603"/>
    <lineage>
        <taxon>Viruses</taxon>
        <taxon>Varidnaviria</taxon>
        <taxon>Bamfordvirae</taxon>
        <taxon>Nucleocytoviricota</taxon>
        <taxon>Megaviricetes</taxon>
        <taxon>Pimascovirales</taxon>
        <taxon>Pimascovirales incertae sedis</taxon>
        <taxon>Marseilleviridae</taxon>
    </lineage>
</organism>
<dbReference type="SMART" id="SM00433">
    <property type="entry name" value="TOP2c"/>
    <property type="match status" value="1"/>
</dbReference>
<dbReference type="GO" id="GO:0003918">
    <property type="term" value="F:DNA topoisomerase type II (double strand cut, ATP-hydrolyzing) activity"/>
    <property type="evidence" value="ECO:0007669"/>
    <property type="project" value="UniProtKB-EC"/>
</dbReference>
<evidence type="ECO:0000256" key="16">
    <source>
        <dbReference type="PROSITE-ProRule" id="PRU01384"/>
    </source>
</evidence>
<evidence type="ECO:0000256" key="14">
    <source>
        <dbReference type="ARBA" id="ARBA00023235"/>
    </source>
</evidence>
<dbReference type="PRINTS" id="PR00418">
    <property type="entry name" value="TPI2FAMILY"/>
</dbReference>